<dbReference type="PANTHER" id="PTHR36710:SF18">
    <property type="entry name" value="PECTINESTERASE INHIBITOR 5-RELATED"/>
    <property type="match status" value="1"/>
</dbReference>
<evidence type="ECO:0000259" key="6">
    <source>
        <dbReference type="SMART" id="SM00856"/>
    </source>
</evidence>
<evidence type="ECO:0000313" key="8">
    <source>
        <dbReference type="Proteomes" id="UP001054252"/>
    </source>
</evidence>
<dbReference type="InterPro" id="IPR035513">
    <property type="entry name" value="Invertase/methylesterase_inhib"/>
</dbReference>
<dbReference type="EMBL" id="BPVZ01000189">
    <property type="protein sequence ID" value="GKV45030.1"/>
    <property type="molecule type" value="Genomic_DNA"/>
</dbReference>
<accession>A0AAV5M678</accession>
<proteinExistence type="inferred from homology"/>
<dbReference type="SUPFAM" id="SSF101148">
    <property type="entry name" value="Plant invertase/pectin methylesterase inhibitor"/>
    <property type="match status" value="1"/>
</dbReference>
<dbReference type="CDD" id="cd15800">
    <property type="entry name" value="PMEI-like_2"/>
    <property type="match status" value="1"/>
</dbReference>
<organism evidence="7 8">
    <name type="scientific">Rubroshorea leprosula</name>
    <dbReference type="NCBI Taxonomy" id="152421"/>
    <lineage>
        <taxon>Eukaryota</taxon>
        <taxon>Viridiplantae</taxon>
        <taxon>Streptophyta</taxon>
        <taxon>Embryophyta</taxon>
        <taxon>Tracheophyta</taxon>
        <taxon>Spermatophyta</taxon>
        <taxon>Magnoliopsida</taxon>
        <taxon>eudicotyledons</taxon>
        <taxon>Gunneridae</taxon>
        <taxon>Pentapetalae</taxon>
        <taxon>rosids</taxon>
        <taxon>malvids</taxon>
        <taxon>Malvales</taxon>
        <taxon>Dipterocarpaceae</taxon>
        <taxon>Rubroshorea</taxon>
    </lineage>
</organism>
<dbReference type="Proteomes" id="UP001054252">
    <property type="component" value="Unassembled WGS sequence"/>
</dbReference>
<evidence type="ECO:0000256" key="5">
    <source>
        <dbReference type="SAM" id="SignalP"/>
    </source>
</evidence>
<evidence type="ECO:0000256" key="1">
    <source>
        <dbReference type="ARBA" id="ARBA00022729"/>
    </source>
</evidence>
<dbReference type="Pfam" id="PF04043">
    <property type="entry name" value="PMEI"/>
    <property type="match status" value="1"/>
</dbReference>
<evidence type="ECO:0000256" key="4">
    <source>
        <dbReference type="SAM" id="MobiDB-lite"/>
    </source>
</evidence>
<keyword evidence="2" id="KW-1015">Disulfide bond</keyword>
<dbReference type="InterPro" id="IPR006501">
    <property type="entry name" value="Pectinesterase_inhib_dom"/>
</dbReference>
<dbReference type="PANTHER" id="PTHR36710">
    <property type="entry name" value="PECTINESTERASE INHIBITOR-LIKE"/>
    <property type="match status" value="1"/>
</dbReference>
<reference evidence="7 8" key="1">
    <citation type="journal article" date="2021" name="Commun. Biol.">
        <title>The genome of Shorea leprosula (Dipterocarpaceae) highlights the ecological relevance of drought in aseasonal tropical rainforests.</title>
        <authorList>
            <person name="Ng K.K.S."/>
            <person name="Kobayashi M.J."/>
            <person name="Fawcett J.A."/>
            <person name="Hatakeyama M."/>
            <person name="Paape T."/>
            <person name="Ng C.H."/>
            <person name="Ang C.C."/>
            <person name="Tnah L.H."/>
            <person name="Lee C.T."/>
            <person name="Nishiyama T."/>
            <person name="Sese J."/>
            <person name="O'Brien M.J."/>
            <person name="Copetti D."/>
            <person name="Mohd Noor M.I."/>
            <person name="Ong R.C."/>
            <person name="Putra M."/>
            <person name="Sireger I.Z."/>
            <person name="Indrioko S."/>
            <person name="Kosugi Y."/>
            <person name="Izuno A."/>
            <person name="Isagi Y."/>
            <person name="Lee S.L."/>
            <person name="Shimizu K.K."/>
        </authorList>
    </citation>
    <scope>NUCLEOTIDE SEQUENCE [LARGE SCALE GENOMIC DNA]</scope>
    <source>
        <strain evidence="7">214</strain>
    </source>
</reference>
<sequence length="263" mass="27303">MENQILLLFSLFSLIFFNSANSVCVPRNLSDLDVFDHTPSTSSSPKSNPLPSQPSQNSFPSSPQPSPAAADPSHTSEQPGFIAGAVKDSINGILGAVGSAVGGMAAGASPRPEIQKICEKTDYPLLCTSALNPVFNGNTDPLNVIELLIKSASQQTKSAQGTLSQKASAPGLDQKTAAAYADCKDIYDEALDNLQEALDAIASKDIPTIQTMLSAAISDFSSCDDGFTGQPDPDAKGVSPMAATGENLMNMVDNILAIANAIP</sequence>
<gene>
    <name evidence="7" type="ORF">SLEP1_g52159</name>
</gene>
<evidence type="ECO:0000256" key="2">
    <source>
        <dbReference type="ARBA" id="ARBA00023157"/>
    </source>
</evidence>
<evidence type="ECO:0000256" key="3">
    <source>
        <dbReference type="ARBA" id="ARBA00038471"/>
    </source>
</evidence>
<dbReference type="Gene3D" id="1.20.140.40">
    <property type="entry name" value="Invertase/pectin methylesterase inhibitor family protein"/>
    <property type="match status" value="1"/>
</dbReference>
<feature type="compositionally biased region" description="Low complexity" evidence="4">
    <location>
        <begin position="39"/>
        <end position="73"/>
    </location>
</feature>
<keyword evidence="8" id="KW-1185">Reference proteome</keyword>
<dbReference type="AlphaFoldDB" id="A0AAV5M678"/>
<dbReference type="SMART" id="SM00856">
    <property type="entry name" value="PMEI"/>
    <property type="match status" value="1"/>
</dbReference>
<feature type="domain" description="Pectinesterase inhibitor" evidence="6">
    <location>
        <begin position="109"/>
        <end position="258"/>
    </location>
</feature>
<comment type="caution">
    <text evidence="7">The sequence shown here is derived from an EMBL/GenBank/DDBJ whole genome shotgun (WGS) entry which is preliminary data.</text>
</comment>
<dbReference type="NCBIfam" id="TIGR01614">
    <property type="entry name" value="PME_inhib"/>
    <property type="match status" value="1"/>
</dbReference>
<feature type="signal peptide" evidence="5">
    <location>
        <begin position="1"/>
        <end position="22"/>
    </location>
</feature>
<dbReference type="InterPro" id="IPR052421">
    <property type="entry name" value="PCW_Enzyme_Inhibitor"/>
</dbReference>
<dbReference type="GO" id="GO:0004857">
    <property type="term" value="F:enzyme inhibitor activity"/>
    <property type="evidence" value="ECO:0007669"/>
    <property type="project" value="InterPro"/>
</dbReference>
<feature type="region of interest" description="Disordered" evidence="4">
    <location>
        <begin position="37"/>
        <end position="80"/>
    </location>
</feature>
<feature type="chain" id="PRO_5043484352" description="Pectinesterase inhibitor domain-containing protein" evidence="5">
    <location>
        <begin position="23"/>
        <end position="263"/>
    </location>
</feature>
<name>A0AAV5M678_9ROSI</name>
<keyword evidence="1 5" id="KW-0732">Signal</keyword>
<protein>
    <recommendedName>
        <fullName evidence="6">Pectinesterase inhibitor domain-containing protein</fullName>
    </recommendedName>
</protein>
<comment type="similarity">
    <text evidence="3">Belongs to the PMEI family.</text>
</comment>
<evidence type="ECO:0000313" key="7">
    <source>
        <dbReference type="EMBL" id="GKV45030.1"/>
    </source>
</evidence>